<reference evidence="16 18" key="2">
    <citation type="submission" date="2018-07" db="EMBL/GenBank/DDBJ databases">
        <title>Draft Genome Assemblies for Five Robust Yarrowia lipolytica Strains Exhibiting High Lipid Production and Pentose Sugar Utilization and Sugar Alcohol Secretion from Undetoxified Lignocellulosic Biomass Hydrolysates.</title>
        <authorList>
            <consortium name="DOE Joint Genome Institute"/>
            <person name="Walker C."/>
            <person name="Ryu S."/>
            <person name="Na H."/>
            <person name="Zane M."/>
            <person name="LaButti K."/>
            <person name="Lipzen A."/>
            <person name="Haridas S."/>
            <person name="Barry K."/>
            <person name="Grigoriev I.V."/>
            <person name="Quarterman J."/>
            <person name="Slininger P."/>
            <person name="Dien B."/>
            <person name="Trinh C.T."/>
        </authorList>
    </citation>
    <scope>NUCLEOTIDE SEQUENCE [LARGE SCALE GENOMIC DNA]</scope>
    <source>
        <strain evidence="16 18">YB392</strain>
    </source>
</reference>
<evidence type="ECO:0000256" key="2">
    <source>
        <dbReference type="ARBA" id="ARBA00004514"/>
    </source>
</evidence>
<reference evidence="15 17" key="1">
    <citation type="journal article" date="2016" name="PLoS ONE">
        <title>Sequence Assembly of Yarrowia lipolytica Strain W29/CLIB89 Shows Transposable Element Diversity.</title>
        <authorList>
            <person name="Magnan C."/>
            <person name="Yu J."/>
            <person name="Chang I."/>
            <person name="Jahn E."/>
            <person name="Kanomata Y."/>
            <person name="Wu J."/>
            <person name="Zeller M."/>
            <person name="Oakes M."/>
            <person name="Baldi P."/>
            <person name="Sandmeyer S."/>
        </authorList>
    </citation>
    <scope>NUCLEOTIDE SEQUENCE [LARGE SCALE GENOMIC DNA]</scope>
    <source>
        <strain evidence="15">CLIB89</strain>
        <strain evidence="17">CLIB89(W29)</strain>
    </source>
</reference>
<feature type="compositionally biased region" description="Polar residues" evidence="13">
    <location>
        <begin position="243"/>
        <end position="259"/>
    </location>
</feature>
<proteinExistence type="inferred from homology"/>
<feature type="compositionally biased region" description="Low complexity" evidence="13">
    <location>
        <begin position="185"/>
        <end position="207"/>
    </location>
</feature>
<dbReference type="Gene3D" id="1.10.150.50">
    <property type="entry name" value="Transcription Factor, Ets-1"/>
    <property type="match status" value="1"/>
</dbReference>
<dbReference type="GO" id="GO:0000932">
    <property type="term" value="C:P-body"/>
    <property type="evidence" value="ECO:0007669"/>
    <property type="project" value="UniProtKB-SubCell"/>
</dbReference>
<comment type="subunit">
    <text evidence="9">Monomer. Binds to RNA.</text>
</comment>
<dbReference type="eggNOG" id="KOG3791">
    <property type="taxonomic scope" value="Eukaryota"/>
</dbReference>
<evidence type="ECO:0000256" key="9">
    <source>
        <dbReference type="ARBA" id="ARBA00024046"/>
    </source>
</evidence>
<dbReference type="EMBL" id="KZ857334">
    <property type="protein sequence ID" value="RDW26336.1"/>
    <property type="molecule type" value="Genomic_DNA"/>
</dbReference>
<dbReference type="VEuPathDB" id="FungiDB:YALI0_A08063g"/>
<dbReference type="OMA" id="KREQATH"/>
<evidence type="ECO:0000256" key="8">
    <source>
        <dbReference type="ARBA" id="ARBA00022927"/>
    </source>
</evidence>
<dbReference type="InterPro" id="IPR001660">
    <property type="entry name" value="SAM"/>
</dbReference>
<keyword evidence="7" id="KW-0694">RNA-binding</keyword>
<feature type="region of interest" description="Disordered" evidence="13">
    <location>
        <begin position="295"/>
        <end position="362"/>
    </location>
</feature>
<evidence type="ECO:0000256" key="5">
    <source>
        <dbReference type="ARBA" id="ARBA00022490"/>
    </source>
</evidence>
<dbReference type="EMBL" id="CP017553">
    <property type="protein sequence ID" value="AOW00382.1"/>
    <property type="molecule type" value="Genomic_DNA"/>
</dbReference>
<dbReference type="Pfam" id="PF07647">
    <property type="entry name" value="SAM_2"/>
    <property type="match status" value="1"/>
</dbReference>
<dbReference type="GO" id="GO:0003729">
    <property type="term" value="F:mRNA binding"/>
    <property type="evidence" value="ECO:0007669"/>
    <property type="project" value="InterPro"/>
</dbReference>
<name>A0A1H6PW45_YARLL</name>
<feature type="region of interest" description="Disordered" evidence="13">
    <location>
        <begin position="175"/>
        <end position="262"/>
    </location>
</feature>
<accession>A0A1H6PW45</accession>
<dbReference type="PROSITE" id="PS50105">
    <property type="entry name" value="SAM_DOMAIN"/>
    <property type="match status" value="1"/>
</dbReference>
<gene>
    <name evidence="16" type="ORF">B0I71DRAFT_32812</name>
    <name evidence="15" type="ORF">YALI1_A07624g</name>
</gene>
<evidence type="ECO:0000313" key="17">
    <source>
        <dbReference type="Proteomes" id="UP000182444"/>
    </source>
</evidence>
<evidence type="ECO:0000256" key="7">
    <source>
        <dbReference type="ARBA" id="ARBA00022884"/>
    </source>
</evidence>
<sequence>MNIPRFMPGHVLHTSEDIPQSESPLAGRRTRPVSEAFSSSYRHSDLGGYPPYGLGGSATAGLGSLSAGMGNLNLGGTTPGLQHLGGGLANTATMDSEKWLQDLELYNAILEEMATVSLDKDFKDELSSIEQWFGVLSDGERTAALYALLQQTNPVQIRFFITVLQKFGNMDFDGSPIGNSFENGAPQQQQQTSAQPSPMGQGAMGQAMTGGLGGLGGLHPHQTTHSNLNPNAHNPIYAPVGTFPSTPSHKHTSSLSTEPIGSRRSMIATPEHDLNAQIANTTAMKLAALSTVSNRASLDDRSKRSSFHQHTNSQESTPTKPGTPGGSPAPGAHSLATPMKGHHQTSSSSSITQLSGASSASPATDIKLLRDVSAWLRALRLHKYTECFKDMEWQDIVQLDDAQLEEKGVNALGARRKMLKVFEQVRDAQKDGTLGGV</sequence>
<dbReference type="FunFam" id="1.10.150.50:FF:000033">
    <property type="entry name" value="Protein vts1, variant"/>
    <property type="match status" value="1"/>
</dbReference>
<dbReference type="GO" id="GO:0000289">
    <property type="term" value="P:nuclear-transcribed mRNA poly(A) tail shortening"/>
    <property type="evidence" value="ECO:0007669"/>
    <property type="project" value="TreeGrafter"/>
</dbReference>
<dbReference type="GeneID" id="2906106"/>
<evidence type="ECO:0000256" key="3">
    <source>
        <dbReference type="ARBA" id="ARBA00007325"/>
    </source>
</evidence>
<keyword evidence="5" id="KW-0963">Cytoplasm</keyword>
<dbReference type="GO" id="GO:0005829">
    <property type="term" value="C:cytosol"/>
    <property type="evidence" value="ECO:0007669"/>
    <property type="project" value="UniProtKB-SubCell"/>
</dbReference>
<dbReference type="InterPro" id="IPR057327">
    <property type="entry name" value="Vts1_dom"/>
</dbReference>
<evidence type="ECO:0000259" key="14">
    <source>
        <dbReference type="PROSITE" id="PS50105"/>
    </source>
</evidence>
<dbReference type="KEGG" id="yli:2906106"/>
<dbReference type="OrthoDB" id="2155283at2759"/>
<comment type="subcellular location">
    <subcellularLocation>
        <location evidence="1">Cytoplasm</location>
        <location evidence="1">P-body</location>
    </subcellularLocation>
    <subcellularLocation>
        <location evidence="2">Cytoplasm</location>
        <location evidence="2">Cytosol</location>
    </subcellularLocation>
</comment>
<dbReference type="SMART" id="SM00454">
    <property type="entry name" value="SAM"/>
    <property type="match status" value="1"/>
</dbReference>
<dbReference type="VEuPathDB" id="FungiDB:YALI1_A07624g"/>
<dbReference type="PANTHER" id="PTHR12515">
    <property type="entry name" value="STERILE ALPHA MOTIF DOMAIN CONTAINING PROTEIN 4-RELATED"/>
    <property type="match status" value="1"/>
</dbReference>
<evidence type="ECO:0000256" key="13">
    <source>
        <dbReference type="SAM" id="MobiDB-lite"/>
    </source>
</evidence>
<dbReference type="GO" id="GO:0015031">
    <property type="term" value="P:protein transport"/>
    <property type="evidence" value="ECO:0007669"/>
    <property type="project" value="UniProtKB-KW"/>
</dbReference>
<feature type="domain" description="SAM" evidence="14">
    <location>
        <begin position="367"/>
        <end position="428"/>
    </location>
</feature>
<dbReference type="SUPFAM" id="SSF47769">
    <property type="entry name" value="SAM/Pointed domain"/>
    <property type="match status" value="1"/>
</dbReference>
<dbReference type="RefSeq" id="XP_499861.1">
    <property type="nucleotide sequence ID" value="XM_499861.1"/>
</dbReference>
<dbReference type="CDD" id="cd09556">
    <property type="entry name" value="SAM_VTS1_fungal"/>
    <property type="match status" value="1"/>
</dbReference>
<dbReference type="SMR" id="A0A1H6PW45"/>
<organism evidence="15 17">
    <name type="scientific">Yarrowia lipolytica</name>
    <name type="common">Candida lipolytica</name>
    <dbReference type="NCBI Taxonomy" id="4952"/>
    <lineage>
        <taxon>Eukaryota</taxon>
        <taxon>Fungi</taxon>
        <taxon>Dikarya</taxon>
        <taxon>Ascomycota</taxon>
        <taxon>Saccharomycotina</taxon>
        <taxon>Dipodascomycetes</taxon>
        <taxon>Dipodascales</taxon>
        <taxon>Dipodascales incertae sedis</taxon>
        <taxon>Yarrowia</taxon>
    </lineage>
</organism>
<evidence type="ECO:0000256" key="1">
    <source>
        <dbReference type="ARBA" id="ARBA00004201"/>
    </source>
</evidence>
<dbReference type="Pfam" id="PF25479">
    <property type="entry name" value="Vts1"/>
    <property type="match status" value="1"/>
</dbReference>
<dbReference type="InterPro" id="IPR037635">
    <property type="entry name" value="VTS1_SAM"/>
</dbReference>
<dbReference type="GO" id="GO:0000166">
    <property type="term" value="F:nucleotide binding"/>
    <property type="evidence" value="ECO:0007669"/>
    <property type="project" value="UniProtKB-KW"/>
</dbReference>
<dbReference type="Proteomes" id="UP000256601">
    <property type="component" value="Unassembled WGS sequence"/>
</dbReference>
<evidence type="ECO:0000313" key="16">
    <source>
        <dbReference type="EMBL" id="RDW26336.1"/>
    </source>
</evidence>
<evidence type="ECO:0000256" key="4">
    <source>
        <dbReference type="ARBA" id="ARBA00022448"/>
    </source>
</evidence>
<dbReference type="AlphaFoldDB" id="A0A1H6PW45"/>
<evidence type="ECO:0000313" key="15">
    <source>
        <dbReference type="EMBL" id="AOW00382.1"/>
    </source>
</evidence>
<keyword evidence="6" id="KW-0547">Nucleotide-binding</keyword>
<keyword evidence="4" id="KW-0813">Transport</keyword>
<comment type="function">
    <text evidence="11">RNA-binding protein involved in post-transcriptional regulation through transcript degradation.</text>
</comment>
<dbReference type="Proteomes" id="UP000182444">
    <property type="component" value="Chromosome 1A"/>
</dbReference>
<dbReference type="PANTHER" id="PTHR12515:SF5">
    <property type="entry name" value="PROTEIN SMAUG"/>
    <property type="match status" value="1"/>
</dbReference>
<comment type="similarity">
    <text evidence="3">Belongs to the VTS1 family.</text>
</comment>
<dbReference type="InterPro" id="IPR050897">
    <property type="entry name" value="SMAUG/VTS1_RNA-bind"/>
</dbReference>
<dbReference type="InterPro" id="IPR013761">
    <property type="entry name" value="SAM/pointed_sf"/>
</dbReference>
<feature type="compositionally biased region" description="Gly residues" evidence="13">
    <location>
        <begin position="208"/>
        <end position="217"/>
    </location>
</feature>
<evidence type="ECO:0000256" key="12">
    <source>
        <dbReference type="ARBA" id="ARBA00073291"/>
    </source>
</evidence>
<feature type="region of interest" description="Disordered" evidence="13">
    <location>
        <begin position="1"/>
        <end position="40"/>
    </location>
</feature>
<evidence type="ECO:0000256" key="6">
    <source>
        <dbReference type="ARBA" id="ARBA00022741"/>
    </source>
</evidence>
<protein>
    <recommendedName>
        <fullName evidence="10">RNA-binding protein VTS1</fullName>
    </recommendedName>
    <alternativeName>
        <fullName evidence="12">RNA-binding protein vts1</fullName>
    </alternativeName>
</protein>
<evidence type="ECO:0000313" key="18">
    <source>
        <dbReference type="Proteomes" id="UP000256601"/>
    </source>
</evidence>
<evidence type="ECO:0000256" key="11">
    <source>
        <dbReference type="ARBA" id="ARBA00054767"/>
    </source>
</evidence>
<feature type="compositionally biased region" description="Low complexity" evidence="13">
    <location>
        <begin position="344"/>
        <end position="361"/>
    </location>
</feature>
<keyword evidence="8" id="KW-0653">Protein transport</keyword>
<evidence type="ECO:0000256" key="10">
    <source>
        <dbReference type="ARBA" id="ARBA00024136"/>
    </source>
</evidence>